<feature type="transmembrane region" description="Helical" evidence="6">
    <location>
        <begin position="268"/>
        <end position="287"/>
    </location>
</feature>
<dbReference type="PROSITE" id="PS50850">
    <property type="entry name" value="MFS"/>
    <property type="match status" value="1"/>
</dbReference>
<feature type="transmembrane region" description="Helical" evidence="6">
    <location>
        <begin position="238"/>
        <end position="256"/>
    </location>
</feature>
<evidence type="ECO:0000256" key="2">
    <source>
        <dbReference type="ARBA" id="ARBA00022475"/>
    </source>
</evidence>
<reference evidence="9" key="1">
    <citation type="submission" date="2016-10" db="EMBL/GenBank/DDBJ databases">
        <authorList>
            <person name="Varghese N."/>
            <person name="Submissions S."/>
        </authorList>
    </citation>
    <scope>NUCLEOTIDE SEQUENCE [LARGE SCALE GENOMIC DNA]</scope>
    <source>
        <strain evidence="9">DSM 45245</strain>
    </source>
</reference>
<dbReference type="RefSeq" id="WP_175543520.1">
    <property type="nucleotide sequence ID" value="NZ_FNPH01000002.1"/>
</dbReference>
<dbReference type="EMBL" id="FNPH01000002">
    <property type="protein sequence ID" value="SDY38123.1"/>
    <property type="molecule type" value="Genomic_DNA"/>
</dbReference>
<keyword evidence="9" id="KW-1185">Reference proteome</keyword>
<dbReference type="Proteomes" id="UP000242415">
    <property type="component" value="Unassembled WGS sequence"/>
</dbReference>
<feature type="transmembrane region" description="Helical" evidence="6">
    <location>
        <begin position="46"/>
        <end position="69"/>
    </location>
</feature>
<evidence type="ECO:0000259" key="7">
    <source>
        <dbReference type="PROSITE" id="PS50850"/>
    </source>
</evidence>
<name>A0A1H3JDQ7_9ACTN</name>
<dbReference type="GO" id="GO:0005886">
    <property type="term" value="C:plasma membrane"/>
    <property type="evidence" value="ECO:0007669"/>
    <property type="project" value="UniProtKB-SubCell"/>
</dbReference>
<keyword evidence="5 6" id="KW-0472">Membrane</keyword>
<feature type="transmembrane region" description="Helical" evidence="6">
    <location>
        <begin position="353"/>
        <end position="373"/>
    </location>
</feature>
<evidence type="ECO:0000256" key="1">
    <source>
        <dbReference type="ARBA" id="ARBA00004651"/>
    </source>
</evidence>
<organism evidence="8 9">
    <name type="scientific">Micromonospora pattaloongensis</name>
    <dbReference type="NCBI Taxonomy" id="405436"/>
    <lineage>
        <taxon>Bacteria</taxon>
        <taxon>Bacillati</taxon>
        <taxon>Actinomycetota</taxon>
        <taxon>Actinomycetes</taxon>
        <taxon>Micromonosporales</taxon>
        <taxon>Micromonosporaceae</taxon>
        <taxon>Micromonospora</taxon>
    </lineage>
</organism>
<dbReference type="InterPro" id="IPR011701">
    <property type="entry name" value="MFS"/>
</dbReference>
<evidence type="ECO:0000313" key="9">
    <source>
        <dbReference type="Proteomes" id="UP000242415"/>
    </source>
</evidence>
<protein>
    <submittedName>
        <fullName evidence="8">Predicted arabinose efflux permease, MFS family</fullName>
    </submittedName>
</protein>
<feature type="transmembrane region" description="Helical" evidence="6">
    <location>
        <begin position="81"/>
        <end position="104"/>
    </location>
</feature>
<feature type="transmembrane region" description="Helical" evidence="6">
    <location>
        <begin position="110"/>
        <end position="128"/>
    </location>
</feature>
<proteinExistence type="predicted"/>
<evidence type="ECO:0000256" key="5">
    <source>
        <dbReference type="ARBA" id="ARBA00023136"/>
    </source>
</evidence>
<dbReference type="InterPro" id="IPR036259">
    <property type="entry name" value="MFS_trans_sf"/>
</dbReference>
<dbReference type="Pfam" id="PF07690">
    <property type="entry name" value="MFS_1"/>
    <property type="match status" value="1"/>
</dbReference>
<dbReference type="PANTHER" id="PTHR43124:SF3">
    <property type="entry name" value="CHLORAMPHENICOL EFFLUX PUMP RV0191"/>
    <property type="match status" value="1"/>
</dbReference>
<dbReference type="PANTHER" id="PTHR43124">
    <property type="entry name" value="PURINE EFFLUX PUMP PBUE"/>
    <property type="match status" value="1"/>
</dbReference>
<feature type="transmembrane region" description="Helical" evidence="6">
    <location>
        <begin position="325"/>
        <end position="347"/>
    </location>
</feature>
<sequence length="382" mass="37955">MPDTPGRARGLGALAAYVGGALGPLGGGIVAPLLPDMAASLHTTRSAAAASLTVYLAVFAGVQLVSGTLGERWGRRRTVRAAYLGYAAATLLCAIAPSLGLLLAGRALQGAANAFTTPLLIAGLAELVPAARLSRAVGTYASWQAAGLSLAPLVGGLFGEFSWRVAFVVVAVVSGLLALVPPPGGARAAVRPRWRALLSGRLGLLSIASFASFAGSNGLPFLVALYARDRFGTGPAQAGAVIVGFGLAGIALGPLWGSVAGRIGARRAAALGAVAVAPLVAAVGVTGHPVVLAVVWTATGAAASLLTVALQRLALDAVPDNRGGAVSVASALRFTGSAAAPLLWLPIYQRQHGAGFLAAAAVVLAVLPCVALLRDPAPPPPD</sequence>
<keyword evidence="3 6" id="KW-0812">Transmembrane</keyword>
<accession>A0A1H3JDQ7</accession>
<gene>
    <name evidence="8" type="ORF">SAMN05444365_10273</name>
</gene>
<keyword evidence="4 6" id="KW-1133">Transmembrane helix</keyword>
<evidence type="ECO:0000313" key="8">
    <source>
        <dbReference type="EMBL" id="SDY38123.1"/>
    </source>
</evidence>
<evidence type="ECO:0000256" key="6">
    <source>
        <dbReference type="SAM" id="Phobius"/>
    </source>
</evidence>
<dbReference type="STRING" id="405436.SAMN05444365_10273"/>
<feature type="transmembrane region" description="Helical" evidence="6">
    <location>
        <begin position="12"/>
        <end position="34"/>
    </location>
</feature>
<dbReference type="GO" id="GO:0022857">
    <property type="term" value="F:transmembrane transporter activity"/>
    <property type="evidence" value="ECO:0007669"/>
    <property type="project" value="InterPro"/>
</dbReference>
<keyword evidence="2" id="KW-1003">Cell membrane</keyword>
<feature type="transmembrane region" description="Helical" evidence="6">
    <location>
        <begin position="202"/>
        <end position="226"/>
    </location>
</feature>
<evidence type="ECO:0000256" key="3">
    <source>
        <dbReference type="ARBA" id="ARBA00022692"/>
    </source>
</evidence>
<dbReference type="PRINTS" id="PR01035">
    <property type="entry name" value="TCRTETA"/>
</dbReference>
<dbReference type="AlphaFoldDB" id="A0A1H3JDQ7"/>
<dbReference type="InterPro" id="IPR050189">
    <property type="entry name" value="MFS_Efflux_Transporters"/>
</dbReference>
<comment type="subcellular location">
    <subcellularLocation>
        <location evidence="1">Cell membrane</location>
        <topology evidence="1">Multi-pass membrane protein</topology>
    </subcellularLocation>
</comment>
<feature type="transmembrane region" description="Helical" evidence="6">
    <location>
        <begin position="165"/>
        <end position="190"/>
    </location>
</feature>
<feature type="domain" description="Major facilitator superfamily (MFS) profile" evidence="7">
    <location>
        <begin position="12"/>
        <end position="377"/>
    </location>
</feature>
<dbReference type="Gene3D" id="1.20.1250.20">
    <property type="entry name" value="MFS general substrate transporter like domains"/>
    <property type="match status" value="2"/>
</dbReference>
<dbReference type="SUPFAM" id="SSF103473">
    <property type="entry name" value="MFS general substrate transporter"/>
    <property type="match status" value="1"/>
</dbReference>
<dbReference type="InterPro" id="IPR020846">
    <property type="entry name" value="MFS_dom"/>
</dbReference>
<feature type="transmembrane region" description="Helical" evidence="6">
    <location>
        <begin position="140"/>
        <end position="159"/>
    </location>
</feature>
<evidence type="ECO:0000256" key="4">
    <source>
        <dbReference type="ARBA" id="ARBA00022989"/>
    </source>
</evidence>
<dbReference type="InterPro" id="IPR001958">
    <property type="entry name" value="Tet-R_TetA/multi-R_MdtG-like"/>
</dbReference>